<evidence type="ECO:0000313" key="1">
    <source>
        <dbReference type="Proteomes" id="UP000887576"/>
    </source>
</evidence>
<accession>A0AC34R1X5</accession>
<protein>
    <submittedName>
        <fullName evidence="2">BTB domain-containing protein</fullName>
    </submittedName>
</protein>
<proteinExistence type="predicted"/>
<dbReference type="WBParaSite" id="JU765_v2.g2682.t1">
    <property type="protein sequence ID" value="JU765_v2.g2682.t1"/>
    <property type="gene ID" value="JU765_v2.g2682"/>
</dbReference>
<sequence length="390" mass="45426">MKPIVQNFKFLFYRYQENTSLTKVINGLNGSSFWIKYTPPRDWNTETTVQYYLKYPLDVYVKCFCKIGSYEQTNDEPFCSKKMTFEIVETSQIVVPSSAIQNSQEFTSDKKRIYDFNNLWYYFICKKNGDDVGIYLRFQRPRNIGTICQCTCTVNSITKTLSSEKNMMFSQFGKEVELFSSGYMRVDFTVKFNFFSLFRSVTDMSEMSHSLSLWKHQESKDFTICVGDQKIKVHKCILSVASPVFDAMLKPHCKEFKEGKVAIEDFDYSTVQAALFLMYTRKLGYFCNTTITVLLNLSKFADKYMLVDLDQILVPLYCGVNLGNLDEVLVFAKTNSRDELYKKCVDFFAMDFEENCRKYKDLDSLDSDFLKAVVKKKYGRHTLRADNGVA</sequence>
<name>A0AC34R1X5_9BILA</name>
<dbReference type="Proteomes" id="UP000887576">
    <property type="component" value="Unplaced"/>
</dbReference>
<organism evidence="1 2">
    <name type="scientific">Panagrolaimus sp. JU765</name>
    <dbReference type="NCBI Taxonomy" id="591449"/>
    <lineage>
        <taxon>Eukaryota</taxon>
        <taxon>Metazoa</taxon>
        <taxon>Ecdysozoa</taxon>
        <taxon>Nematoda</taxon>
        <taxon>Chromadorea</taxon>
        <taxon>Rhabditida</taxon>
        <taxon>Tylenchina</taxon>
        <taxon>Panagrolaimomorpha</taxon>
        <taxon>Panagrolaimoidea</taxon>
        <taxon>Panagrolaimidae</taxon>
        <taxon>Panagrolaimus</taxon>
    </lineage>
</organism>
<reference evidence="2" key="1">
    <citation type="submission" date="2022-11" db="UniProtKB">
        <authorList>
            <consortium name="WormBaseParasite"/>
        </authorList>
    </citation>
    <scope>IDENTIFICATION</scope>
</reference>
<evidence type="ECO:0000313" key="2">
    <source>
        <dbReference type="WBParaSite" id="JU765_v2.g2682.t1"/>
    </source>
</evidence>